<organism evidence="3 4">
    <name type="scientific">Cinchona calisaya</name>
    <dbReference type="NCBI Taxonomy" id="153742"/>
    <lineage>
        <taxon>Eukaryota</taxon>
        <taxon>Viridiplantae</taxon>
        <taxon>Streptophyta</taxon>
        <taxon>Embryophyta</taxon>
        <taxon>Tracheophyta</taxon>
        <taxon>Spermatophyta</taxon>
        <taxon>Magnoliopsida</taxon>
        <taxon>eudicotyledons</taxon>
        <taxon>Gunneridae</taxon>
        <taxon>Pentapetalae</taxon>
        <taxon>asterids</taxon>
        <taxon>lamiids</taxon>
        <taxon>Gentianales</taxon>
        <taxon>Rubiaceae</taxon>
        <taxon>Cinchonoideae</taxon>
        <taxon>Cinchoneae</taxon>
        <taxon>Cinchona</taxon>
    </lineage>
</organism>
<evidence type="ECO:0000313" key="3">
    <source>
        <dbReference type="EMBL" id="KAL3514411.1"/>
    </source>
</evidence>
<dbReference type="InterPro" id="IPR057670">
    <property type="entry name" value="SH3_retrovirus"/>
</dbReference>
<dbReference type="Pfam" id="PF00665">
    <property type="entry name" value="rve"/>
    <property type="match status" value="1"/>
</dbReference>
<comment type="caution">
    <text evidence="3">The sequence shown here is derived from an EMBL/GenBank/DDBJ whole genome shotgun (WGS) entry which is preliminary data.</text>
</comment>
<evidence type="ECO:0000259" key="2">
    <source>
        <dbReference type="PROSITE" id="PS50994"/>
    </source>
</evidence>
<dbReference type="PROSITE" id="PS50994">
    <property type="entry name" value="INTEGRASE"/>
    <property type="match status" value="1"/>
</dbReference>
<dbReference type="PANTHER" id="PTHR42648">
    <property type="entry name" value="TRANSPOSASE, PUTATIVE-RELATED"/>
    <property type="match status" value="1"/>
</dbReference>
<proteinExistence type="predicted"/>
<protein>
    <recommendedName>
        <fullName evidence="2">Integrase catalytic domain-containing protein</fullName>
    </recommendedName>
</protein>
<keyword evidence="4" id="KW-1185">Reference proteome</keyword>
<accession>A0ABD2Z4J7</accession>
<dbReference type="InterPro" id="IPR012337">
    <property type="entry name" value="RNaseH-like_sf"/>
</dbReference>
<dbReference type="GO" id="GO:0006508">
    <property type="term" value="P:proteolysis"/>
    <property type="evidence" value="ECO:0007669"/>
    <property type="project" value="UniProtKB-KW"/>
</dbReference>
<sequence>MTVTKSYVEKFDRSANFGVWQLKMESILVQDGVDIALQGKENKPEKMSDEDFANLDKKAKSGIVLNLSDEVLWEVASETTAKGMWEKLKALYMKKTVVNRLYLKQSLYMLRMTEVEGGVVLMGNNIVCKVIEKGTVRIKMQDSVVRTLTDDRYVPDLKKSLIPLDTMEALGCKYTGEGSTVAGAAAVSTADQSDTDTTKLWHLRLRHMSEKGLSILCKRCLLCGQSTGKMDFCEHCVFGKQKRVSFKSPAIHKTKGTLDYIHSDLWGPLRTPSKGGARYMLTFINDYSRKVWVYFLKHKNDVFLTFKQWKVLIEKQTGKQIKRLRTDNGLEFCEGEFNEFCKNEGIVRHHSMRMKPQQNGVAERMNRTLLERARCMISNARLTNELWAEAISTASYIVNRAPSAPLNFKTPEKIWSGTPADYSDLRIFGCPAYMHVNDEKLESRAKNCIFLGYLSGVKGYRLWCPDPKSPKFIISRDVTFDESSMLHPRKESSSSSNTDGKESMQKQVEVEIGNTSPSQPSSSTVQLDADETLEAELEEVFHSQR</sequence>
<dbReference type="Gene3D" id="3.30.420.10">
    <property type="entry name" value="Ribonuclease H-like superfamily/Ribonuclease H"/>
    <property type="match status" value="1"/>
</dbReference>
<reference evidence="3 4" key="1">
    <citation type="submission" date="2024-11" db="EMBL/GenBank/DDBJ databases">
        <title>A near-complete genome assembly of Cinchona calisaya.</title>
        <authorList>
            <person name="Lian D.C."/>
            <person name="Zhao X.W."/>
            <person name="Wei L."/>
        </authorList>
    </citation>
    <scope>NUCLEOTIDE SEQUENCE [LARGE SCALE GENOMIC DNA]</scope>
    <source>
        <tissue evidence="3">Nenye</tissue>
    </source>
</reference>
<gene>
    <name evidence="3" type="ORF">ACH5RR_027128</name>
</gene>
<dbReference type="Proteomes" id="UP001630127">
    <property type="component" value="Unassembled WGS sequence"/>
</dbReference>
<dbReference type="GO" id="GO:0008233">
    <property type="term" value="F:peptidase activity"/>
    <property type="evidence" value="ECO:0007669"/>
    <property type="project" value="UniProtKB-KW"/>
</dbReference>
<dbReference type="PANTHER" id="PTHR42648:SF28">
    <property type="entry name" value="TRANSPOSON-ENCODED PROTEIN WITH RIBONUCLEASE H-LIKE AND RETROVIRUS ZINC FINGER-LIKE DOMAINS"/>
    <property type="match status" value="1"/>
</dbReference>
<feature type="compositionally biased region" description="Low complexity" evidence="1">
    <location>
        <begin position="515"/>
        <end position="527"/>
    </location>
</feature>
<dbReference type="InterPro" id="IPR001584">
    <property type="entry name" value="Integrase_cat-core"/>
</dbReference>
<name>A0ABD2Z4J7_9GENT</name>
<dbReference type="Pfam" id="PF13976">
    <property type="entry name" value="gag_pre-integrs"/>
    <property type="match status" value="1"/>
</dbReference>
<dbReference type="InterPro" id="IPR036397">
    <property type="entry name" value="RNaseH_sf"/>
</dbReference>
<feature type="region of interest" description="Disordered" evidence="1">
    <location>
        <begin position="484"/>
        <end position="530"/>
    </location>
</feature>
<dbReference type="EMBL" id="JBJUIK010000011">
    <property type="protein sequence ID" value="KAL3514411.1"/>
    <property type="molecule type" value="Genomic_DNA"/>
</dbReference>
<dbReference type="Pfam" id="PF14223">
    <property type="entry name" value="Retrotran_gag_2"/>
    <property type="match status" value="1"/>
</dbReference>
<dbReference type="Pfam" id="PF25597">
    <property type="entry name" value="SH3_retrovirus"/>
    <property type="match status" value="1"/>
</dbReference>
<feature type="domain" description="Integrase catalytic" evidence="2">
    <location>
        <begin position="245"/>
        <end position="419"/>
    </location>
</feature>
<dbReference type="InterPro" id="IPR039537">
    <property type="entry name" value="Retrotran_Ty1/copia-like"/>
</dbReference>
<dbReference type="SUPFAM" id="SSF53098">
    <property type="entry name" value="Ribonuclease H-like"/>
    <property type="match status" value="1"/>
</dbReference>
<dbReference type="InterPro" id="IPR025724">
    <property type="entry name" value="GAG-pre-integrase_dom"/>
</dbReference>
<evidence type="ECO:0000313" key="4">
    <source>
        <dbReference type="Proteomes" id="UP001630127"/>
    </source>
</evidence>
<dbReference type="AlphaFoldDB" id="A0ABD2Z4J7"/>
<evidence type="ECO:0000256" key="1">
    <source>
        <dbReference type="SAM" id="MobiDB-lite"/>
    </source>
</evidence>